<dbReference type="GO" id="GO:0032977">
    <property type="term" value="F:membrane insertase activity"/>
    <property type="evidence" value="ECO:0007669"/>
    <property type="project" value="InterPro"/>
</dbReference>
<dbReference type="GO" id="GO:0005886">
    <property type="term" value="C:plasma membrane"/>
    <property type="evidence" value="ECO:0007669"/>
    <property type="project" value="UniProtKB-SubCell"/>
</dbReference>
<keyword evidence="2" id="KW-0813">Transport</keyword>
<evidence type="ECO:0000256" key="2">
    <source>
        <dbReference type="ARBA" id="ARBA00022448"/>
    </source>
</evidence>
<feature type="domain" description="Membrane insertase YidC/Oxa/ALB C-terminal" evidence="11">
    <location>
        <begin position="10"/>
        <end position="213"/>
    </location>
</feature>
<proteinExistence type="inferred from homology"/>
<dbReference type="EMBL" id="MHRF01000010">
    <property type="protein sequence ID" value="OHA17965.1"/>
    <property type="molecule type" value="Genomic_DNA"/>
</dbReference>
<evidence type="ECO:0000256" key="8">
    <source>
        <dbReference type="ARBA" id="ARBA00023186"/>
    </source>
</evidence>
<dbReference type="STRING" id="1802301.A2664_01275"/>
<dbReference type="Pfam" id="PF02096">
    <property type="entry name" value="60KD_IMP"/>
    <property type="match status" value="1"/>
</dbReference>
<evidence type="ECO:0000256" key="6">
    <source>
        <dbReference type="ARBA" id="ARBA00022989"/>
    </source>
</evidence>
<feature type="transmembrane region" description="Helical" evidence="10">
    <location>
        <begin position="71"/>
        <end position="94"/>
    </location>
</feature>
<evidence type="ECO:0000259" key="11">
    <source>
        <dbReference type="Pfam" id="PF02096"/>
    </source>
</evidence>
<dbReference type="PANTHER" id="PTHR12428:SF65">
    <property type="entry name" value="CYTOCHROME C OXIDASE ASSEMBLY PROTEIN COX18, MITOCHONDRIAL"/>
    <property type="match status" value="1"/>
</dbReference>
<dbReference type="Proteomes" id="UP000178873">
    <property type="component" value="Unassembled WGS sequence"/>
</dbReference>
<evidence type="ECO:0000313" key="13">
    <source>
        <dbReference type="Proteomes" id="UP000178873"/>
    </source>
</evidence>
<dbReference type="NCBIfam" id="TIGR03592">
    <property type="entry name" value="yidC_oxa1_cterm"/>
    <property type="match status" value="1"/>
</dbReference>
<evidence type="ECO:0000256" key="5">
    <source>
        <dbReference type="ARBA" id="ARBA00022927"/>
    </source>
</evidence>
<protein>
    <recommendedName>
        <fullName evidence="11">Membrane insertase YidC/Oxa/ALB C-terminal domain-containing protein</fullName>
    </recommendedName>
</protein>
<keyword evidence="3" id="KW-1003">Cell membrane</keyword>
<evidence type="ECO:0000256" key="1">
    <source>
        <dbReference type="ARBA" id="ARBA00004651"/>
    </source>
</evidence>
<evidence type="ECO:0000256" key="4">
    <source>
        <dbReference type="ARBA" id="ARBA00022692"/>
    </source>
</evidence>
<dbReference type="InterPro" id="IPR028055">
    <property type="entry name" value="YidC/Oxa/ALB_C"/>
</dbReference>
<dbReference type="InterPro" id="IPR047196">
    <property type="entry name" value="YidC_ALB_C"/>
</dbReference>
<keyword evidence="7 10" id="KW-0472">Membrane</keyword>
<gene>
    <name evidence="12" type="ORF">A2664_01275</name>
</gene>
<comment type="subcellular location">
    <subcellularLocation>
        <location evidence="1">Cell membrane</location>
        <topology evidence="1">Multi-pass membrane protein</topology>
    </subcellularLocation>
    <subcellularLocation>
        <location evidence="9">Membrane</location>
        <topology evidence="9">Multi-pass membrane protein</topology>
    </subcellularLocation>
</comment>
<name>A0A1G2M243_9BACT</name>
<evidence type="ECO:0000256" key="9">
    <source>
        <dbReference type="RuleBase" id="RU003945"/>
    </source>
</evidence>
<keyword evidence="8" id="KW-0143">Chaperone</keyword>
<comment type="similarity">
    <text evidence="9">Belongs to the OXA1/ALB3/YidC family.</text>
</comment>
<dbReference type="AlphaFoldDB" id="A0A1G2M243"/>
<evidence type="ECO:0000313" key="12">
    <source>
        <dbReference type="EMBL" id="OHA17965.1"/>
    </source>
</evidence>
<feature type="transmembrane region" description="Helical" evidence="10">
    <location>
        <begin position="6"/>
        <end position="27"/>
    </location>
</feature>
<dbReference type="PANTHER" id="PTHR12428">
    <property type="entry name" value="OXA1"/>
    <property type="match status" value="1"/>
</dbReference>
<organism evidence="12 13">
    <name type="scientific">Candidatus Taylorbacteria bacterium RIFCSPHIGHO2_01_FULL_46_22b</name>
    <dbReference type="NCBI Taxonomy" id="1802301"/>
    <lineage>
        <taxon>Bacteria</taxon>
        <taxon>Candidatus Tayloriibacteriota</taxon>
    </lineage>
</organism>
<dbReference type="CDD" id="cd20070">
    <property type="entry name" value="5TM_YidC_Alb3"/>
    <property type="match status" value="1"/>
</dbReference>
<accession>A0A1G2M243</accession>
<keyword evidence="4 9" id="KW-0812">Transmembrane</keyword>
<keyword evidence="6 10" id="KW-1133">Transmembrane helix</keyword>
<dbReference type="GO" id="GO:0015031">
    <property type="term" value="P:protein transport"/>
    <property type="evidence" value="ECO:0007669"/>
    <property type="project" value="UniProtKB-KW"/>
</dbReference>
<keyword evidence="5" id="KW-0653">Protein transport</keyword>
<reference evidence="12 13" key="1">
    <citation type="journal article" date="2016" name="Nat. Commun.">
        <title>Thousands of microbial genomes shed light on interconnected biogeochemical processes in an aquifer system.</title>
        <authorList>
            <person name="Anantharaman K."/>
            <person name="Brown C.T."/>
            <person name="Hug L.A."/>
            <person name="Sharon I."/>
            <person name="Castelle C.J."/>
            <person name="Probst A.J."/>
            <person name="Thomas B.C."/>
            <person name="Singh A."/>
            <person name="Wilkins M.J."/>
            <person name="Karaoz U."/>
            <person name="Brodie E.L."/>
            <person name="Williams K.H."/>
            <person name="Hubbard S.S."/>
            <person name="Banfield J.F."/>
        </authorList>
    </citation>
    <scope>NUCLEOTIDE SEQUENCE [LARGE SCALE GENOMIC DNA]</scope>
</reference>
<comment type="caution">
    <text evidence="12">The sequence shown here is derived from an EMBL/GenBank/DDBJ whole genome shotgun (WGS) entry which is preliminary data.</text>
</comment>
<dbReference type="InterPro" id="IPR001708">
    <property type="entry name" value="YidC/ALB3/OXA1/COX18"/>
</dbReference>
<evidence type="ECO:0000256" key="10">
    <source>
        <dbReference type="SAM" id="Phobius"/>
    </source>
</evidence>
<evidence type="ECO:0000256" key="7">
    <source>
        <dbReference type="ARBA" id="ARBA00023136"/>
    </source>
</evidence>
<dbReference type="GO" id="GO:0051205">
    <property type="term" value="P:protein insertion into membrane"/>
    <property type="evidence" value="ECO:0007669"/>
    <property type="project" value="TreeGrafter"/>
</dbReference>
<feature type="transmembrane region" description="Helical" evidence="10">
    <location>
        <begin position="176"/>
        <end position="197"/>
    </location>
</feature>
<sequence>MNSIPGHDAGIAIIIFTILVRLILYPLSRRSIESQLKLKDVQGDIDRIKATVTDKTQQAAKIMEFYRTQGLNPLSGFLLILIQIPIIFALYHVFLKSGLPVVNDGLLYTFVHAPSAINMQFLGLLDITAKSYLLAALTAISQYFQIRFSMPIPKSTGSSGTLKDNLARSMSIQMRYLFPVMAFFIVYNLSGIIALYWTTNNVFSIVQEWFVRKQFKARSGK</sequence>
<evidence type="ECO:0000256" key="3">
    <source>
        <dbReference type="ARBA" id="ARBA00022475"/>
    </source>
</evidence>